<proteinExistence type="predicted"/>
<dbReference type="Gene3D" id="2.120.10.30">
    <property type="entry name" value="TolB, C-terminal domain"/>
    <property type="match status" value="1"/>
</dbReference>
<feature type="domain" description="Glucose/Sorbosone dehydrogenase" evidence="2">
    <location>
        <begin position="32"/>
        <end position="355"/>
    </location>
</feature>
<gene>
    <name evidence="3" type="ORF">GCM10007391_12050</name>
</gene>
<dbReference type="Pfam" id="PF07995">
    <property type="entry name" value="GSDH"/>
    <property type="match status" value="1"/>
</dbReference>
<evidence type="ECO:0000313" key="4">
    <source>
        <dbReference type="Proteomes" id="UP000631300"/>
    </source>
</evidence>
<evidence type="ECO:0000256" key="1">
    <source>
        <dbReference type="SAM" id="SignalP"/>
    </source>
</evidence>
<dbReference type="RefSeq" id="WP_189404374.1">
    <property type="nucleotide sequence ID" value="NZ_BMXP01000002.1"/>
</dbReference>
<dbReference type="InterPro" id="IPR011041">
    <property type="entry name" value="Quinoprot_gluc/sorb_DH_b-prop"/>
</dbReference>
<keyword evidence="4" id="KW-1185">Reference proteome</keyword>
<evidence type="ECO:0000313" key="3">
    <source>
        <dbReference type="EMBL" id="GGW80692.1"/>
    </source>
</evidence>
<dbReference type="InterPro" id="IPR011042">
    <property type="entry name" value="6-blade_b-propeller_TolB-like"/>
</dbReference>
<dbReference type="InterPro" id="IPR012938">
    <property type="entry name" value="Glc/Sorbosone_DH"/>
</dbReference>
<dbReference type="EMBL" id="BMXP01000002">
    <property type="protein sequence ID" value="GGW80692.1"/>
    <property type="molecule type" value="Genomic_DNA"/>
</dbReference>
<keyword evidence="1" id="KW-0732">Signal</keyword>
<feature type="signal peptide" evidence="1">
    <location>
        <begin position="1"/>
        <end position="18"/>
    </location>
</feature>
<protein>
    <recommendedName>
        <fullName evidence="2">Glucose/Sorbosone dehydrogenase domain-containing protein</fullName>
    </recommendedName>
</protein>
<organism evidence="3 4">
    <name type="scientific">Alteromonas halophila</name>
    <dbReference type="NCBI Taxonomy" id="516698"/>
    <lineage>
        <taxon>Bacteria</taxon>
        <taxon>Pseudomonadati</taxon>
        <taxon>Pseudomonadota</taxon>
        <taxon>Gammaproteobacteria</taxon>
        <taxon>Alteromonadales</taxon>
        <taxon>Alteromonadaceae</taxon>
        <taxon>Alteromonas/Salinimonas group</taxon>
        <taxon>Alteromonas</taxon>
    </lineage>
</organism>
<dbReference type="AlphaFoldDB" id="A0A918JI70"/>
<feature type="chain" id="PRO_5037862142" description="Glucose/Sorbosone dehydrogenase domain-containing protein" evidence="1">
    <location>
        <begin position="19"/>
        <end position="360"/>
    </location>
</feature>
<reference evidence="3" key="2">
    <citation type="submission" date="2020-09" db="EMBL/GenBank/DDBJ databases">
        <authorList>
            <person name="Sun Q."/>
            <person name="Kim S."/>
        </authorList>
    </citation>
    <scope>NUCLEOTIDE SEQUENCE</scope>
    <source>
        <strain evidence="3">KCTC 22164</strain>
    </source>
</reference>
<reference evidence="3" key="1">
    <citation type="journal article" date="2014" name="Int. J. Syst. Evol. Microbiol.">
        <title>Complete genome sequence of Corynebacterium casei LMG S-19264T (=DSM 44701T), isolated from a smear-ripened cheese.</title>
        <authorList>
            <consortium name="US DOE Joint Genome Institute (JGI-PGF)"/>
            <person name="Walter F."/>
            <person name="Albersmeier A."/>
            <person name="Kalinowski J."/>
            <person name="Ruckert C."/>
        </authorList>
    </citation>
    <scope>NUCLEOTIDE SEQUENCE</scope>
    <source>
        <strain evidence="3">KCTC 22164</strain>
    </source>
</reference>
<sequence length="360" mass="39106">MRVVLFLVGVLLSLRLSAVPQPVNIDTLASGLSSPWTVVTLPDGRYLITERTGSLVTLHADGSVHRQQLNLPQLYVAGQGGLLDIALTQDFRLSNKLLLTYVSGSADANTLVVASATLQENGELTTPETVFEVTPARATPVHYGGRLAVLNDGTWLVTSGDGFDYREQAQELSSQMGKILRFREDGEAPADNPFSEAPYVYSLGHRNPQALLVSTQRGEIISHEHGPDGGDEINLIRAGNNYGWPVVTDGLDYSGAKISPFSEYAGMTPPAVNWTPSIAPSGMALYQAERFPELTGKLLVSTLKKQRLLAVDLMTSPPKQMYLFEDIHQRIRDVAVDNNGDILVLTDGKEATLLRVTPAR</sequence>
<name>A0A918JI70_9ALTE</name>
<dbReference type="SUPFAM" id="SSF50952">
    <property type="entry name" value="Soluble quinoprotein glucose dehydrogenase"/>
    <property type="match status" value="1"/>
</dbReference>
<evidence type="ECO:0000259" key="2">
    <source>
        <dbReference type="Pfam" id="PF07995"/>
    </source>
</evidence>
<comment type="caution">
    <text evidence="3">The sequence shown here is derived from an EMBL/GenBank/DDBJ whole genome shotgun (WGS) entry which is preliminary data.</text>
</comment>
<dbReference type="PANTHER" id="PTHR19328">
    <property type="entry name" value="HEDGEHOG-INTERACTING PROTEIN"/>
    <property type="match status" value="1"/>
</dbReference>
<dbReference type="PANTHER" id="PTHR19328:SF75">
    <property type="entry name" value="ALDOSE SUGAR DEHYDROGENASE YLII"/>
    <property type="match status" value="1"/>
</dbReference>
<accession>A0A918JI70</accession>
<dbReference type="Proteomes" id="UP000631300">
    <property type="component" value="Unassembled WGS sequence"/>
</dbReference>